<dbReference type="GO" id="GO:0004930">
    <property type="term" value="F:G protein-coupled receptor activity"/>
    <property type="evidence" value="ECO:0007669"/>
    <property type="project" value="UniProtKB-KW"/>
</dbReference>
<dbReference type="GO" id="GO:0005886">
    <property type="term" value="C:plasma membrane"/>
    <property type="evidence" value="ECO:0007669"/>
    <property type="project" value="UniProtKB-SubCell"/>
</dbReference>
<feature type="transmembrane region" description="Helical" evidence="13">
    <location>
        <begin position="139"/>
        <end position="160"/>
    </location>
</feature>
<feature type="domain" description="G-protein coupled receptors family 1 profile" evidence="14">
    <location>
        <begin position="40"/>
        <end position="290"/>
    </location>
</feature>
<keyword evidence="7" id="KW-0297">G-protein coupled receptor</keyword>
<reference evidence="16" key="2">
    <citation type="journal article" date="2010" name="Science">
        <title>The genome of the Western clawed frog Xenopus tropicalis.</title>
        <authorList>
            <person name="Hellsten U."/>
            <person name="Harland R.M."/>
            <person name="Gilchrist M.J."/>
            <person name="Hendrix D."/>
            <person name="Jurka J."/>
            <person name="Kapitonov V."/>
            <person name="Ovcharenko I."/>
            <person name="Putnam N.H."/>
            <person name="Shu S."/>
            <person name="Taher L."/>
            <person name="Blitz I.L."/>
            <person name="Blumberg B."/>
            <person name="Dichmann D.S."/>
            <person name="Dubchak I."/>
            <person name="Amaya E."/>
            <person name="Detter J.C."/>
            <person name="Fletcher R."/>
            <person name="Gerhard D.S."/>
            <person name="Goodstein D."/>
            <person name="Graves T."/>
            <person name="Grigoriev I.V."/>
            <person name="Grimwood J."/>
            <person name="Kawashima T."/>
            <person name="Lindquist E."/>
            <person name="Lucas S.M."/>
            <person name="Mead P.E."/>
            <person name="Mitros T."/>
            <person name="Ogino H."/>
            <person name="Ohta Y."/>
            <person name="Poliakov A.V."/>
            <person name="Pollet N."/>
            <person name="Robert J."/>
            <person name="Salamov A."/>
            <person name="Sater A.K."/>
            <person name="Schmutz J."/>
            <person name="Terry A."/>
            <person name="Vize P.D."/>
            <person name="Warren W.C."/>
            <person name="Wells D."/>
            <person name="Wills A."/>
            <person name="Wilson R.K."/>
            <person name="Zimmerman L.B."/>
            <person name="Zorn A.M."/>
            <person name="Grainger R."/>
            <person name="Grammer T."/>
            <person name="Khokha M.K."/>
            <person name="Richardson P.M."/>
            <person name="Rokhsar D.S."/>
        </authorList>
    </citation>
    <scope>NUCLEOTIDE SEQUENCE [LARGE SCALE GENOMIC DNA]</scope>
    <source>
        <strain evidence="16">Nigerian</strain>
    </source>
</reference>
<evidence type="ECO:0000259" key="14">
    <source>
        <dbReference type="PROSITE" id="PS50262"/>
    </source>
</evidence>
<dbReference type="EMBL" id="KV460380">
    <property type="protein sequence ID" value="OCA19363.1"/>
    <property type="molecule type" value="Genomic_DNA"/>
</dbReference>
<keyword evidence="5" id="KW-0552">Olfaction</keyword>
<dbReference type="PRINTS" id="PR00245">
    <property type="entry name" value="OLFACTORYR"/>
</dbReference>
<dbReference type="PANTHER" id="PTHR26451">
    <property type="entry name" value="G_PROTEIN_RECEP_F1_2 DOMAIN-CONTAINING PROTEIN"/>
    <property type="match status" value="1"/>
</dbReference>
<keyword evidence="4 13" id="KW-0812">Transmembrane</keyword>
<keyword evidence="9" id="KW-1015">Disulfide bond</keyword>
<feature type="transmembrane region" description="Helical" evidence="13">
    <location>
        <begin position="238"/>
        <end position="257"/>
    </location>
</feature>
<evidence type="ECO:0000256" key="8">
    <source>
        <dbReference type="ARBA" id="ARBA00023136"/>
    </source>
</evidence>
<dbReference type="PROSITE" id="PS50262">
    <property type="entry name" value="G_PROTEIN_RECEP_F1_2"/>
    <property type="match status" value="1"/>
</dbReference>
<evidence type="ECO:0000256" key="12">
    <source>
        <dbReference type="ARBA" id="ARBA00023224"/>
    </source>
</evidence>
<evidence type="ECO:0000256" key="11">
    <source>
        <dbReference type="ARBA" id="ARBA00023180"/>
    </source>
</evidence>
<comment type="subcellular location">
    <subcellularLocation>
        <location evidence="1">Cell membrane</location>
        <topology evidence="1">Multi-pass membrane protein</topology>
    </subcellularLocation>
</comment>
<dbReference type="InterPro" id="IPR000725">
    <property type="entry name" value="Olfact_rcpt"/>
</dbReference>
<keyword evidence="10" id="KW-0675">Receptor</keyword>
<evidence type="ECO:0000256" key="1">
    <source>
        <dbReference type="ARBA" id="ARBA00004651"/>
    </source>
</evidence>
<dbReference type="Pfam" id="PF13853">
    <property type="entry name" value="7tm_4"/>
    <property type="match status" value="1"/>
</dbReference>
<evidence type="ECO:0000256" key="5">
    <source>
        <dbReference type="ARBA" id="ARBA00022725"/>
    </source>
</evidence>
<evidence type="ECO:0000256" key="10">
    <source>
        <dbReference type="ARBA" id="ARBA00023170"/>
    </source>
</evidence>
<gene>
    <name evidence="15" type="ORF">XENTR_v90029149mg</name>
    <name evidence="16" type="ORF">XENTR_v90029150mg</name>
</gene>
<keyword evidence="6 13" id="KW-1133">Transmembrane helix</keyword>
<evidence type="ECO:0000256" key="2">
    <source>
        <dbReference type="ARBA" id="ARBA00022475"/>
    </source>
</evidence>
<evidence type="ECO:0000256" key="7">
    <source>
        <dbReference type="ARBA" id="ARBA00023040"/>
    </source>
</evidence>
<keyword evidence="11" id="KW-0325">Glycoprotein</keyword>
<dbReference type="PANTHER" id="PTHR26451:SF1003">
    <property type="entry name" value="OLFACTORY RECEPTOR 51L1-LIKE"/>
    <property type="match status" value="1"/>
</dbReference>
<evidence type="ECO:0000256" key="6">
    <source>
        <dbReference type="ARBA" id="ARBA00022989"/>
    </source>
</evidence>
<feature type="transmembrane region" description="Helical" evidence="13">
    <location>
        <begin position="269"/>
        <end position="292"/>
    </location>
</feature>
<name>A0A1B8Y8S1_XENTR</name>
<dbReference type="GO" id="GO:0004984">
    <property type="term" value="F:olfactory receptor activity"/>
    <property type="evidence" value="ECO:0007669"/>
    <property type="project" value="InterPro"/>
</dbReference>
<sequence>MEIEFNTSETFVLLGIEEMERFKYLYCSLLLLLYFFILLCSCTIISVVLLDESLHEPMYTLIASLLLNGIFGSSCVFPKLIADLLLSSKEISRVACFIQRLCVTLFAYNEISTFTIMAHDTYLAVGHPLRYPTLMTNPVALKLILGSLIFNFILMLPSLLLSDRLPLCGSHISNVFCDNPSILFLSCVNDSVSKLYGTIIFVGYLVFMVLLISHSYLRILLTCLKISKDACRKAIHTLVTHLLNFSIFMIAALFLFVRYRLGGNKLPLTYHILLAITGFVFPPLLTPILYGIRMQTLQSKIIQYLWNVKQSVLAS</sequence>
<dbReference type="InterPro" id="IPR017452">
    <property type="entry name" value="GPCR_Rhodpsn_7TM"/>
</dbReference>
<dbReference type="FunFam" id="1.20.1070.10:FF:000024">
    <property type="entry name" value="Olfactory receptor"/>
    <property type="match status" value="1"/>
</dbReference>
<keyword evidence="3" id="KW-0716">Sensory transduction</keyword>
<dbReference type="InterPro" id="IPR052921">
    <property type="entry name" value="GPCR1_Superfamily_Member"/>
</dbReference>
<feature type="transmembrane region" description="Helical" evidence="13">
    <location>
        <begin position="61"/>
        <end position="82"/>
    </location>
</feature>
<dbReference type="SUPFAM" id="SSF81321">
    <property type="entry name" value="Family A G protein-coupled receptor-like"/>
    <property type="match status" value="1"/>
</dbReference>
<keyword evidence="12" id="KW-0807">Transducer</keyword>
<keyword evidence="2" id="KW-1003">Cell membrane</keyword>
<organism evidence="16">
    <name type="scientific">Xenopus tropicalis</name>
    <name type="common">Western clawed frog</name>
    <name type="synonym">Silurana tropicalis</name>
    <dbReference type="NCBI Taxonomy" id="8364"/>
    <lineage>
        <taxon>Eukaryota</taxon>
        <taxon>Metazoa</taxon>
        <taxon>Chordata</taxon>
        <taxon>Craniata</taxon>
        <taxon>Vertebrata</taxon>
        <taxon>Euteleostomi</taxon>
        <taxon>Amphibia</taxon>
        <taxon>Batrachia</taxon>
        <taxon>Anura</taxon>
        <taxon>Pipoidea</taxon>
        <taxon>Pipidae</taxon>
        <taxon>Xenopodinae</taxon>
        <taxon>Xenopus</taxon>
        <taxon>Silurana</taxon>
    </lineage>
</organism>
<evidence type="ECO:0000313" key="16">
    <source>
        <dbReference type="EMBL" id="OCA19363.1"/>
    </source>
</evidence>
<feature type="transmembrane region" description="Helical" evidence="13">
    <location>
        <begin position="195"/>
        <end position="217"/>
    </location>
</feature>
<keyword evidence="8 13" id="KW-0472">Membrane</keyword>
<evidence type="ECO:0000256" key="3">
    <source>
        <dbReference type="ARBA" id="ARBA00022606"/>
    </source>
</evidence>
<accession>A0A1B8Y8S1</accession>
<dbReference type="Gene3D" id="1.20.1070.10">
    <property type="entry name" value="Rhodopsin 7-helix transmembrane proteins"/>
    <property type="match status" value="1"/>
</dbReference>
<protein>
    <recommendedName>
        <fullName evidence="14">G-protein coupled receptors family 1 profile domain-containing protein</fullName>
    </recommendedName>
</protein>
<dbReference type="EMBL" id="KV460380">
    <property type="protein sequence ID" value="OCA19362.1"/>
    <property type="molecule type" value="Genomic_DNA"/>
</dbReference>
<evidence type="ECO:0000256" key="9">
    <source>
        <dbReference type="ARBA" id="ARBA00023157"/>
    </source>
</evidence>
<reference evidence="16" key="3">
    <citation type="submission" date="2016-05" db="EMBL/GenBank/DDBJ databases">
        <title>WGS assembly of Xenopus tropicalis.</title>
        <authorList>
            <person name="Sessions A."/>
            <person name="Jenkins J."/>
            <person name="Mitros T."/>
            <person name="Lyons J.T."/>
            <person name="Dichmann D.S."/>
            <person name="Robert J."/>
            <person name="Harland R.M."/>
            <person name="Rokhsar D.S."/>
        </authorList>
    </citation>
    <scope>NUCLEOTIDE SEQUENCE</scope>
    <source>
        <strain evidence="16">Nigerian</strain>
    </source>
</reference>
<dbReference type="AlphaFoldDB" id="A0A1B8Y8S1"/>
<evidence type="ECO:0000256" key="13">
    <source>
        <dbReference type="SAM" id="Phobius"/>
    </source>
</evidence>
<feature type="transmembrane region" description="Helical" evidence="13">
    <location>
        <begin position="24"/>
        <end position="49"/>
    </location>
</feature>
<reference evidence="16" key="1">
    <citation type="submission" date="2009-11" db="EMBL/GenBank/DDBJ databases">
        <authorList>
            <consortium name="US DOE Joint Genome Institute (JGI-PGF)"/>
            <person name="Ottilar R."/>
            <person name="Schmutz J."/>
            <person name="Salamov A."/>
            <person name="Cheng J.F."/>
            <person name="Lucas S."/>
            <person name="Pitluck S."/>
            <person name="Gundlach H."/>
            <person name="Guo Y."/>
            <person name="Haberer G."/>
            <person name="Nasrallah J."/>
            <person name="Mayer K.F.X."/>
            <person name="van de Peer Y."/>
            <person name="Weigel D."/>
            <person name="Grigoriev I.V."/>
        </authorList>
    </citation>
    <scope>NUCLEOTIDE SEQUENCE</scope>
    <source>
        <strain evidence="16">Nigerian</strain>
    </source>
</reference>
<evidence type="ECO:0000313" key="15">
    <source>
        <dbReference type="EMBL" id="OCA19362.1"/>
    </source>
</evidence>
<proteinExistence type="predicted"/>
<evidence type="ECO:0000256" key="4">
    <source>
        <dbReference type="ARBA" id="ARBA00022692"/>
    </source>
</evidence>